<evidence type="ECO:0000256" key="1">
    <source>
        <dbReference type="ARBA" id="ARBA00006739"/>
    </source>
</evidence>
<comment type="similarity">
    <text evidence="1">Belongs to the glycosyltransferase 2 family.</text>
</comment>
<accession>A0A1W6AGB2</accession>
<keyword evidence="3" id="KW-0808">Transferase</keyword>
<dbReference type="CDD" id="cd00761">
    <property type="entry name" value="Glyco_tranf_GTA_type"/>
    <property type="match status" value="1"/>
</dbReference>
<dbReference type="GO" id="GO:0016740">
    <property type="term" value="F:transferase activity"/>
    <property type="evidence" value="ECO:0007669"/>
    <property type="project" value="UniProtKB-KW"/>
</dbReference>
<evidence type="ECO:0000313" key="4">
    <source>
        <dbReference type="Proteomes" id="UP000192932"/>
    </source>
</evidence>
<protein>
    <submittedName>
        <fullName evidence="3">Glycosyl transferase family 2</fullName>
    </submittedName>
</protein>
<dbReference type="InterPro" id="IPR029044">
    <property type="entry name" value="Nucleotide-diphossugar_trans"/>
</dbReference>
<evidence type="ECO:0000313" key="3">
    <source>
        <dbReference type="EMBL" id="ARJ24839.1"/>
    </source>
</evidence>
<name>A0A1W6AGB2_BACMY</name>
<dbReference type="AlphaFoldDB" id="A0A1W6AGB2"/>
<feature type="domain" description="Glycosyltransferase 2-like" evidence="2">
    <location>
        <begin position="5"/>
        <end position="174"/>
    </location>
</feature>
<dbReference type="Gene3D" id="3.90.550.10">
    <property type="entry name" value="Spore Coat Polysaccharide Biosynthesis Protein SpsA, Chain A"/>
    <property type="match status" value="1"/>
</dbReference>
<dbReference type="EMBL" id="CP020743">
    <property type="protein sequence ID" value="ARJ24839.1"/>
    <property type="molecule type" value="Genomic_DNA"/>
</dbReference>
<evidence type="ECO:0000259" key="2">
    <source>
        <dbReference type="Pfam" id="PF00535"/>
    </source>
</evidence>
<proteinExistence type="inferred from homology"/>
<dbReference type="RefSeq" id="WP_085312841.1">
    <property type="nucleotide sequence ID" value="NZ_CP020743.1"/>
</dbReference>
<organism evidence="3 4">
    <name type="scientific">Bacillus mycoides</name>
    <dbReference type="NCBI Taxonomy" id="1405"/>
    <lineage>
        <taxon>Bacteria</taxon>
        <taxon>Bacillati</taxon>
        <taxon>Bacillota</taxon>
        <taxon>Bacilli</taxon>
        <taxon>Bacillales</taxon>
        <taxon>Bacillaceae</taxon>
        <taxon>Bacillus</taxon>
        <taxon>Bacillus cereus group</taxon>
    </lineage>
</organism>
<dbReference type="PANTHER" id="PTHR22916">
    <property type="entry name" value="GLYCOSYLTRANSFERASE"/>
    <property type="match status" value="1"/>
</dbReference>
<dbReference type="InterPro" id="IPR001173">
    <property type="entry name" value="Glyco_trans_2-like"/>
</dbReference>
<dbReference type="Pfam" id="PF00535">
    <property type="entry name" value="Glycos_transf_2"/>
    <property type="match status" value="1"/>
</dbReference>
<dbReference type="PANTHER" id="PTHR22916:SF64">
    <property type="entry name" value="TRANSFERASE, PUTATIVE-RELATED"/>
    <property type="match status" value="1"/>
</dbReference>
<gene>
    <name evidence="3" type="ORF">B7492_28285</name>
</gene>
<reference evidence="3 4" key="1">
    <citation type="submission" date="2017-04" db="EMBL/GenBank/DDBJ databases">
        <title>The Characteristic of a Fine Plant Growth-Promoting Rhizobacteria Bacillus mycoides Gnyt1 and its Whole Genome Sequencing Analysis.</title>
        <authorList>
            <person name="Li J.H."/>
            <person name="Yao T."/>
        </authorList>
    </citation>
    <scope>NUCLEOTIDE SEQUENCE [LARGE SCALE GENOMIC DNA]</scope>
    <source>
        <strain evidence="3 4">Gnyt1</strain>
    </source>
</reference>
<sequence>MNKISVLIPTYNAEQYIYDLLTRLYNQDLRNNQELEIIIVDSASKDKTISIIEEKFPETIVKSINNQDFDHGGTRNYLASLATGNILLFMTQDAIPYDNQLISNLVDSLGDEEVVVSYARQIPREDANPLEKFARSFNYPEISIVKNKDSIEKMGVKAFFNSNVCSAYKREWFLQLGKFPTKVILNEDMIFAAKSIFSNKKVYYCAEGKVFHSHNYGLIQQFKRYFDIGMAFEETSYLLEHVSNEKEGIKMIRKQMSYLIENRKYHLIIYALIESGIKLIAYRLGKIHKRFPYKLKKKLSAYMK</sequence>
<dbReference type="SUPFAM" id="SSF53448">
    <property type="entry name" value="Nucleotide-diphospho-sugar transferases"/>
    <property type="match status" value="1"/>
</dbReference>
<dbReference type="Proteomes" id="UP000192932">
    <property type="component" value="Chromosome"/>
</dbReference>